<dbReference type="Gene3D" id="3.40.50.150">
    <property type="entry name" value="Vaccinia Virus protein VP39"/>
    <property type="match status" value="1"/>
</dbReference>
<keyword evidence="3" id="KW-0949">S-adenosyl-L-methionine</keyword>
<evidence type="ECO:0000313" key="4">
    <source>
        <dbReference type="EMBL" id="KZE09901.1"/>
    </source>
</evidence>
<dbReference type="PROSITE" id="PS51682">
    <property type="entry name" value="SAM_OMT_I"/>
    <property type="match status" value="1"/>
</dbReference>
<evidence type="ECO:0000313" key="10">
    <source>
        <dbReference type="Proteomes" id="UP000386281"/>
    </source>
</evidence>
<accession>A0A161RZ12</accession>
<evidence type="ECO:0000256" key="3">
    <source>
        <dbReference type="ARBA" id="ARBA00022691"/>
    </source>
</evidence>
<dbReference type="GO" id="GO:0008757">
    <property type="term" value="F:S-adenosylmethionine-dependent methyltransferase activity"/>
    <property type="evidence" value="ECO:0007669"/>
    <property type="project" value="TreeGrafter"/>
</dbReference>
<dbReference type="Proteomes" id="UP000594979">
    <property type="component" value="Chromosome"/>
</dbReference>
<keyword evidence="2 7" id="KW-0808">Transferase</keyword>
<evidence type="ECO:0000313" key="8">
    <source>
        <dbReference type="Proteomes" id="UP000076612"/>
    </source>
</evidence>
<reference evidence="4" key="2">
    <citation type="submission" date="2016-01" db="EMBL/GenBank/DDBJ databases">
        <authorList>
            <person name="Hong K.W."/>
        </authorList>
    </citation>
    <scope>NUCLEOTIDE SEQUENCE</scope>
    <source>
        <strain evidence="4">M40</strain>
    </source>
</reference>
<dbReference type="InterPro" id="IPR002935">
    <property type="entry name" value="SAM_O-MeTrfase"/>
</dbReference>
<dbReference type="EMBL" id="CP065682">
    <property type="protein sequence ID" value="QPS32557.1"/>
    <property type="molecule type" value="Genomic_DNA"/>
</dbReference>
<dbReference type="KEGG" id="bcau:I6G59_11080"/>
<organism evidence="7 10">
    <name type="scientific">Brevibacterium casei</name>
    <dbReference type="NCBI Taxonomy" id="33889"/>
    <lineage>
        <taxon>Bacteria</taxon>
        <taxon>Bacillati</taxon>
        <taxon>Actinomycetota</taxon>
        <taxon>Actinomycetes</taxon>
        <taxon>Micrococcales</taxon>
        <taxon>Brevibacteriaceae</taxon>
        <taxon>Brevibacterium</taxon>
    </lineage>
</organism>
<reference evidence="5 9" key="3">
    <citation type="submission" date="2017-04" db="EMBL/GenBank/DDBJ databases">
        <title>Kefir bacterial isolates.</title>
        <authorList>
            <person name="Kim Y."/>
            <person name="Blasche S."/>
            <person name="Patil K.R."/>
        </authorList>
    </citation>
    <scope>NUCLEOTIDE SEQUENCE [LARGE SCALE GENOMIC DNA]</scope>
    <source>
        <strain evidence="5 9">OG2</strain>
    </source>
</reference>
<dbReference type="CDD" id="cd02440">
    <property type="entry name" value="AdoMet_MTases"/>
    <property type="match status" value="1"/>
</dbReference>
<dbReference type="PANTHER" id="PTHR10509:SF85">
    <property type="entry name" value="O-METHYLTRANSFERASE RV1220C-RELATED"/>
    <property type="match status" value="1"/>
</dbReference>
<keyword evidence="1 7" id="KW-0489">Methyltransferase</keyword>
<dbReference type="RefSeq" id="WP_009375199.1">
    <property type="nucleotide sequence ID" value="NZ_CAACXN010000014.1"/>
</dbReference>
<dbReference type="SUPFAM" id="SSF53335">
    <property type="entry name" value="S-adenosyl-L-methionine-dependent methyltransferases"/>
    <property type="match status" value="1"/>
</dbReference>
<sequence length="212" mass="22625">MSREHAGDVTFSEQYNGPDALLDAARTLSHEYGLTPVSQTTSSALTLMARLLRPVAAVEVGTGTGTATLSLLRGMPNAGILTSIDTNSTAQGAARDLIDLAGIRPGRLRLMSGRAEDVLGRLAPSAYDLVFLDIDPVGLERMIEPALRLLDAHGLLVLHQTLLSGAVADPVDRSPRTTAARTLLSRLGDQERLDRVLLPIGEGLLTLQKTWQ</sequence>
<dbReference type="EMBL" id="CAACXN010000014">
    <property type="protein sequence ID" value="VEW11777.1"/>
    <property type="molecule type" value="Genomic_DNA"/>
</dbReference>
<dbReference type="EMBL" id="LQQR01000078">
    <property type="protein sequence ID" value="KZE09901.1"/>
    <property type="molecule type" value="Genomic_DNA"/>
</dbReference>
<dbReference type="Proteomes" id="UP000076612">
    <property type="component" value="Unassembled WGS sequence"/>
</dbReference>
<dbReference type="GO" id="GO:0032259">
    <property type="term" value="P:methylation"/>
    <property type="evidence" value="ECO:0007669"/>
    <property type="project" value="UniProtKB-KW"/>
</dbReference>
<name>A0A161RZ12_9MICO</name>
<reference evidence="7 10" key="4">
    <citation type="submission" date="2019-02" db="EMBL/GenBank/DDBJ databases">
        <authorList>
            <consortium name="Pathogen Informatics"/>
        </authorList>
    </citation>
    <scope>NUCLEOTIDE SEQUENCE [LARGE SCALE GENOMIC DNA]</scope>
    <source>
        <strain evidence="7 10">3012STDY7078520</strain>
    </source>
</reference>
<evidence type="ECO:0000313" key="9">
    <source>
        <dbReference type="Proteomes" id="UP000216867"/>
    </source>
</evidence>
<dbReference type="EC" id="2.1.1.-" evidence="7"/>
<dbReference type="STRING" id="33889.AVW13_03035"/>
<proteinExistence type="predicted"/>
<reference evidence="6 11" key="5">
    <citation type="submission" date="2020-12" db="EMBL/GenBank/DDBJ databases">
        <title>FDA dAtabase for Regulatory Grade micrObial Sequences (FDA-ARGOS): Supporting development and validation of Infectious Disease Dx tests.</title>
        <authorList>
            <person name="Sproer C."/>
            <person name="Gronow S."/>
            <person name="Severitt S."/>
            <person name="Schroder I."/>
            <person name="Tallon L."/>
            <person name="Sadzewicz L."/>
            <person name="Zhao X."/>
            <person name="Boylan J."/>
            <person name="Ott S."/>
            <person name="Bowen H."/>
            <person name="Vavikolanu K."/>
            <person name="Mehta A."/>
            <person name="Aluvathingal J."/>
            <person name="Nadendla S."/>
            <person name="Lowell S."/>
            <person name="Myers T."/>
            <person name="Yan Y."/>
            <person name="Sichtig H."/>
        </authorList>
    </citation>
    <scope>NUCLEOTIDE SEQUENCE [LARGE SCALE GENOMIC DNA]</scope>
    <source>
        <strain evidence="6 11">FDAARGOS_902</strain>
    </source>
</reference>
<dbReference type="Proteomes" id="UP000386281">
    <property type="component" value="Unassembled WGS sequence"/>
</dbReference>
<reference evidence="8" key="1">
    <citation type="submission" date="2016-01" db="EMBL/GenBank/DDBJ databases">
        <title>Draft genome of Chromobacterium sp. F49.</title>
        <authorList>
            <person name="Hong K.W."/>
        </authorList>
    </citation>
    <scope>NUCLEOTIDE SEQUENCE [LARGE SCALE GENOMIC DNA]</scope>
    <source>
        <strain evidence="8">M40</strain>
    </source>
</reference>
<dbReference type="GO" id="GO:0008171">
    <property type="term" value="F:O-methyltransferase activity"/>
    <property type="evidence" value="ECO:0007669"/>
    <property type="project" value="InterPro"/>
</dbReference>
<dbReference type="InterPro" id="IPR050362">
    <property type="entry name" value="Cation-dep_OMT"/>
</dbReference>
<evidence type="ECO:0000256" key="2">
    <source>
        <dbReference type="ARBA" id="ARBA00022679"/>
    </source>
</evidence>
<dbReference type="AlphaFoldDB" id="A0A161RZ12"/>
<evidence type="ECO:0000313" key="7">
    <source>
        <dbReference type="EMBL" id="VEW11777.1"/>
    </source>
</evidence>
<dbReference type="Pfam" id="PF01596">
    <property type="entry name" value="Methyltransf_3"/>
    <property type="match status" value="1"/>
</dbReference>
<evidence type="ECO:0000313" key="5">
    <source>
        <dbReference type="EMBL" id="PAK95915.1"/>
    </source>
</evidence>
<gene>
    <name evidence="4" type="ORF">AVW13_03035</name>
    <name evidence="5" type="ORF">B8X04_06560</name>
    <name evidence="6" type="ORF">I6G59_11080</name>
    <name evidence="7" type="ORF">NCTC12391_00935</name>
</gene>
<dbReference type="Proteomes" id="UP000216867">
    <property type="component" value="Unassembled WGS sequence"/>
</dbReference>
<dbReference type="GeneID" id="99772556"/>
<dbReference type="EMBL" id="NCWY01000005">
    <property type="protein sequence ID" value="PAK95915.1"/>
    <property type="molecule type" value="Genomic_DNA"/>
</dbReference>
<dbReference type="InterPro" id="IPR029063">
    <property type="entry name" value="SAM-dependent_MTases_sf"/>
</dbReference>
<evidence type="ECO:0000313" key="11">
    <source>
        <dbReference type="Proteomes" id="UP000594979"/>
    </source>
</evidence>
<evidence type="ECO:0000256" key="1">
    <source>
        <dbReference type="ARBA" id="ARBA00022603"/>
    </source>
</evidence>
<protein>
    <submittedName>
        <fullName evidence="4 6">Methyltransferase</fullName>
    </submittedName>
    <submittedName>
        <fullName evidence="7">O-methyltransferase MSMEG_5073</fullName>
        <ecNumber evidence="7">2.1.1.-</ecNumber>
    </submittedName>
</protein>
<evidence type="ECO:0000313" key="6">
    <source>
        <dbReference type="EMBL" id="QPS32557.1"/>
    </source>
</evidence>
<dbReference type="PANTHER" id="PTHR10509">
    <property type="entry name" value="O-METHYLTRANSFERASE-RELATED"/>
    <property type="match status" value="1"/>
</dbReference>